<gene>
    <name evidence="3" type="ORF">P3TCK_19845</name>
</gene>
<keyword evidence="2" id="KW-0732">Signal</keyword>
<keyword evidence="1" id="KW-0812">Transmembrane</keyword>
<protein>
    <recommendedName>
        <fullName evidence="5">Major coat protein</fullName>
    </recommendedName>
</protein>
<keyword evidence="1" id="KW-1133">Transmembrane helix</keyword>
<evidence type="ECO:0000256" key="1">
    <source>
        <dbReference type="SAM" id="Phobius"/>
    </source>
</evidence>
<feature type="transmembrane region" description="Helical" evidence="1">
    <location>
        <begin position="40"/>
        <end position="62"/>
    </location>
</feature>
<accession>Q1YVU5</accession>
<reference evidence="3 4" key="1">
    <citation type="submission" date="2006-03" db="EMBL/GenBank/DDBJ databases">
        <authorList>
            <person name="Bartlett D.H."/>
            <person name="Valle G."/>
            <person name="Lauro F.M."/>
            <person name="Vezzi A."/>
            <person name="Simonato F."/>
            <person name="Eloe E."/>
            <person name="Vitulo N."/>
            <person name="Stratton T.K."/>
            <person name="D'angelo M."/>
            <person name="Ferriera S."/>
            <person name="Johnson J."/>
            <person name="Kravitz S."/>
            <person name="Beeson K."/>
            <person name="Sutton G."/>
            <person name="Rogers Y."/>
            <person name="Friedman R."/>
            <person name="Frazier M."/>
            <person name="Venter J.C."/>
        </authorList>
    </citation>
    <scope>NUCLEOTIDE SEQUENCE [LARGE SCALE GENOMIC DNA]</scope>
    <source>
        <strain evidence="3 4">3TCK</strain>
    </source>
</reference>
<proteinExistence type="predicted"/>
<sequence length="72" mass="7086">MKNMNLVKFTAPVLAAVSSVGAHAADTASTGIFAAVDFSGYATFIGTAGVAVIGIAMAVKAITVGKRAVSKA</sequence>
<dbReference type="HOGENOM" id="CLU_2718829_0_0_6"/>
<evidence type="ECO:0000313" key="3">
    <source>
        <dbReference type="EMBL" id="EAS40390.1"/>
    </source>
</evidence>
<dbReference type="EMBL" id="AAPH01000062">
    <property type="protein sequence ID" value="EAS40390.1"/>
    <property type="molecule type" value="Genomic_DNA"/>
</dbReference>
<dbReference type="Proteomes" id="UP000003789">
    <property type="component" value="Unassembled WGS sequence"/>
</dbReference>
<evidence type="ECO:0000313" key="4">
    <source>
        <dbReference type="Proteomes" id="UP000003789"/>
    </source>
</evidence>
<evidence type="ECO:0000256" key="2">
    <source>
        <dbReference type="SAM" id="SignalP"/>
    </source>
</evidence>
<dbReference type="RefSeq" id="WP_006231883.1">
    <property type="nucleotide sequence ID" value="NZ_CH724135.1"/>
</dbReference>
<name>Q1YVU5_9GAMM</name>
<comment type="caution">
    <text evidence="3">The sequence shown here is derived from an EMBL/GenBank/DDBJ whole genome shotgun (WGS) entry which is preliminary data.</text>
</comment>
<dbReference type="AlphaFoldDB" id="Q1YVU5"/>
<keyword evidence="1" id="KW-0472">Membrane</keyword>
<feature type="signal peptide" evidence="2">
    <location>
        <begin position="1"/>
        <end position="24"/>
    </location>
</feature>
<evidence type="ECO:0008006" key="5">
    <source>
        <dbReference type="Google" id="ProtNLM"/>
    </source>
</evidence>
<organism evidence="3 4">
    <name type="scientific">Photobacterium profundum 3TCK</name>
    <dbReference type="NCBI Taxonomy" id="314280"/>
    <lineage>
        <taxon>Bacteria</taxon>
        <taxon>Pseudomonadati</taxon>
        <taxon>Pseudomonadota</taxon>
        <taxon>Gammaproteobacteria</taxon>
        <taxon>Vibrionales</taxon>
        <taxon>Vibrionaceae</taxon>
        <taxon>Photobacterium</taxon>
    </lineage>
</organism>
<feature type="chain" id="PRO_5004197851" description="Major coat protein" evidence="2">
    <location>
        <begin position="25"/>
        <end position="72"/>
    </location>
</feature>